<keyword evidence="3" id="KW-1185">Reference proteome</keyword>
<protein>
    <recommendedName>
        <fullName evidence="1">C1q domain-containing protein</fullName>
    </recommendedName>
</protein>
<name>A0A8B6GFA4_MYTGA</name>
<reference evidence="2" key="1">
    <citation type="submission" date="2018-11" db="EMBL/GenBank/DDBJ databases">
        <authorList>
            <person name="Alioto T."/>
            <person name="Alioto T."/>
        </authorList>
    </citation>
    <scope>NUCLEOTIDE SEQUENCE</scope>
</reference>
<comment type="caution">
    <text evidence="2">The sequence shown here is derived from an EMBL/GenBank/DDBJ whole genome shotgun (WGS) entry which is preliminary data.</text>
</comment>
<dbReference type="Gene3D" id="2.60.120.40">
    <property type="match status" value="1"/>
</dbReference>
<dbReference type="SUPFAM" id="SSF49842">
    <property type="entry name" value="TNF-like"/>
    <property type="match status" value="1"/>
</dbReference>
<feature type="domain" description="C1q" evidence="1">
    <location>
        <begin position="130"/>
        <end position="222"/>
    </location>
</feature>
<dbReference type="EMBL" id="UYJE01008344">
    <property type="protein sequence ID" value="VDI63151.1"/>
    <property type="molecule type" value="Genomic_DNA"/>
</dbReference>
<dbReference type="OrthoDB" id="6071768at2759"/>
<accession>A0A8B6GFA4</accession>
<organism evidence="2 3">
    <name type="scientific">Mytilus galloprovincialis</name>
    <name type="common">Mediterranean mussel</name>
    <dbReference type="NCBI Taxonomy" id="29158"/>
    <lineage>
        <taxon>Eukaryota</taxon>
        <taxon>Metazoa</taxon>
        <taxon>Spiralia</taxon>
        <taxon>Lophotrochozoa</taxon>
        <taxon>Mollusca</taxon>
        <taxon>Bivalvia</taxon>
        <taxon>Autobranchia</taxon>
        <taxon>Pteriomorphia</taxon>
        <taxon>Mytilida</taxon>
        <taxon>Mytiloidea</taxon>
        <taxon>Mytilidae</taxon>
        <taxon>Mytilinae</taxon>
        <taxon>Mytilus</taxon>
    </lineage>
</organism>
<dbReference type="InterPro" id="IPR008983">
    <property type="entry name" value="Tumour_necrosis_fac-like_dom"/>
</dbReference>
<evidence type="ECO:0000259" key="1">
    <source>
        <dbReference type="Pfam" id="PF00386"/>
    </source>
</evidence>
<evidence type="ECO:0000313" key="3">
    <source>
        <dbReference type="Proteomes" id="UP000596742"/>
    </source>
</evidence>
<sequence length="236" mass="26036">MESKQNATNVEVLNALSEIKTLDGKFAQESDKIKTLVGNFAQESVKHKTIESKFAGESVKIKTLEDKFAEKSVNIRTLESKFAQESVKIKTLEGKFAEFGAITKNLKRQVADNRRKVAITACVSSSASYFGSVTFSNVQTQIGIHNSAAFKSNGKFVCEIPSLYYISAYIRTSTKNSAFYLYKNNKQISRSASGSGTYTDVPISAVVELQTNDKLYVQVYHSVFATNSCVTIAKIN</sequence>
<gene>
    <name evidence="2" type="ORF">MGAL_10B090068</name>
</gene>
<dbReference type="AlphaFoldDB" id="A0A8B6GFA4"/>
<dbReference type="Pfam" id="PF00386">
    <property type="entry name" value="C1q"/>
    <property type="match status" value="1"/>
</dbReference>
<dbReference type="InterPro" id="IPR001073">
    <property type="entry name" value="C1q_dom"/>
</dbReference>
<proteinExistence type="predicted"/>
<dbReference type="Proteomes" id="UP000596742">
    <property type="component" value="Unassembled WGS sequence"/>
</dbReference>
<evidence type="ECO:0000313" key="2">
    <source>
        <dbReference type="EMBL" id="VDI63151.1"/>
    </source>
</evidence>